<sequence length="138" mass="15976">MQGAKKEVIVADLFNRVADMENAWEERRRFRRLKVNCPVEYRFFNGNRYSQSITCDISEGGVSFLVDGPIDIGSHIYFHARLKNKPQELYGIARVQWSAQEPYSEKYKVGLEFVETGSILRPDISSFIQENKLPCYSS</sequence>
<dbReference type="Gene3D" id="2.40.10.220">
    <property type="entry name" value="predicted glycosyltransferase like domains"/>
    <property type="match status" value="1"/>
</dbReference>
<reference evidence="2 3" key="1">
    <citation type="submission" date="2017-01" db="EMBL/GenBank/DDBJ databases">
        <title>First insights into the biology of 'candidatus Vampirococcus archaeovorus'.</title>
        <authorList>
            <person name="Kizina J."/>
            <person name="Jordan S."/>
            <person name="Stueber K."/>
            <person name="Reinhardt R."/>
            <person name="Harder J."/>
        </authorList>
    </citation>
    <scope>NUCLEOTIDE SEQUENCE [LARGE SCALE GENOMIC DNA]</scope>
    <source>
        <strain evidence="2 3">LiM</strain>
    </source>
</reference>
<dbReference type="SUPFAM" id="SSF141371">
    <property type="entry name" value="PilZ domain-like"/>
    <property type="match status" value="1"/>
</dbReference>
<name>A0A410P5M6_VELA1</name>
<dbReference type="Proteomes" id="UP000287243">
    <property type="component" value="Chromosome"/>
</dbReference>
<evidence type="ECO:0000313" key="2">
    <source>
        <dbReference type="EMBL" id="QAT17443.1"/>
    </source>
</evidence>
<dbReference type="GO" id="GO:0035438">
    <property type="term" value="F:cyclic-di-GMP binding"/>
    <property type="evidence" value="ECO:0007669"/>
    <property type="project" value="InterPro"/>
</dbReference>
<evidence type="ECO:0000259" key="1">
    <source>
        <dbReference type="Pfam" id="PF07238"/>
    </source>
</evidence>
<dbReference type="KEGG" id="vai:BU251_06805"/>
<dbReference type="AlphaFoldDB" id="A0A410P5M6"/>
<keyword evidence="3" id="KW-1185">Reference proteome</keyword>
<dbReference type="EMBL" id="CP019384">
    <property type="protein sequence ID" value="QAT17443.1"/>
    <property type="molecule type" value="Genomic_DNA"/>
</dbReference>
<dbReference type="OrthoDB" id="5290589at2"/>
<dbReference type="Pfam" id="PF07238">
    <property type="entry name" value="PilZ"/>
    <property type="match status" value="1"/>
</dbReference>
<organism evidence="2 3">
    <name type="scientific">Velamenicoccus archaeovorus</name>
    <dbReference type="NCBI Taxonomy" id="1930593"/>
    <lineage>
        <taxon>Bacteria</taxon>
        <taxon>Pseudomonadati</taxon>
        <taxon>Candidatus Omnitrophota</taxon>
        <taxon>Candidatus Velamenicoccus</taxon>
    </lineage>
</organism>
<protein>
    <recommendedName>
        <fullName evidence="1">PilZ domain-containing protein</fullName>
    </recommendedName>
</protein>
<dbReference type="InterPro" id="IPR009875">
    <property type="entry name" value="PilZ_domain"/>
</dbReference>
<accession>A0A410P5M6</accession>
<proteinExistence type="predicted"/>
<evidence type="ECO:0000313" key="3">
    <source>
        <dbReference type="Proteomes" id="UP000287243"/>
    </source>
</evidence>
<gene>
    <name evidence="2" type="ORF">BU251_06805</name>
</gene>
<feature type="domain" description="PilZ" evidence="1">
    <location>
        <begin position="26"/>
        <end position="117"/>
    </location>
</feature>